<protein>
    <submittedName>
        <fullName evidence="2">Uncharacterized protein</fullName>
    </submittedName>
</protein>
<proteinExistence type="predicted"/>
<dbReference type="AlphaFoldDB" id="A0AAV7WU17"/>
<organism evidence="2 3">
    <name type="scientific">Pleurodeles waltl</name>
    <name type="common">Iberian ribbed newt</name>
    <dbReference type="NCBI Taxonomy" id="8319"/>
    <lineage>
        <taxon>Eukaryota</taxon>
        <taxon>Metazoa</taxon>
        <taxon>Chordata</taxon>
        <taxon>Craniata</taxon>
        <taxon>Vertebrata</taxon>
        <taxon>Euteleostomi</taxon>
        <taxon>Amphibia</taxon>
        <taxon>Batrachia</taxon>
        <taxon>Caudata</taxon>
        <taxon>Salamandroidea</taxon>
        <taxon>Salamandridae</taxon>
        <taxon>Pleurodelinae</taxon>
        <taxon>Pleurodeles</taxon>
    </lineage>
</organism>
<reference evidence="2" key="1">
    <citation type="journal article" date="2022" name="bioRxiv">
        <title>Sequencing and chromosome-scale assembly of the giantPleurodeles waltlgenome.</title>
        <authorList>
            <person name="Brown T."/>
            <person name="Elewa A."/>
            <person name="Iarovenko S."/>
            <person name="Subramanian E."/>
            <person name="Araus A.J."/>
            <person name="Petzold A."/>
            <person name="Susuki M."/>
            <person name="Suzuki K.-i.T."/>
            <person name="Hayashi T."/>
            <person name="Toyoda A."/>
            <person name="Oliveira C."/>
            <person name="Osipova E."/>
            <person name="Leigh N.D."/>
            <person name="Simon A."/>
            <person name="Yun M.H."/>
        </authorList>
    </citation>
    <scope>NUCLEOTIDE SEQUENCE</scope>
    <source>
        <strain evidence="2">20211129_DDA</strain>
        <tissue evidence="2">Liver</tissue>
    </source>
</reference>
<name>A0AAV7WU17_PLEWA</name>
<evidence type="ECO:0000313" key="2">
    <source>
        <dbReference type="EMBL" id="KAJ1216643.1"/>
    </source>
</evidence>
<accession>A0AAV7WU17</accession>
<keyword evidence="3" id="KW-1185">Reference proteome</keyword>
<feature type="region of interest" description="Disordered" evidence="1">
    <location>
        <begin position="1"/>
        <end position="67"/>
    </location>
</feature>
<gene>
    <name evidence="2" type="ORF">NDU88_004244</name>
</gene>
<dbReference type="Proteomes" id="UP001066276">
    <property type="component" value="Chromosome 1_1"/>
</dbReference>
<dbReference type="EMBL" id="JANPWB010000001">
    <property type="protein sequence ID" value="KAJ1216643.1"/>
    <property type="molecule type" value="Genomic_DNA"/>
</dbReference>
<evidence type="ECO:0000313" key="3">
    <source>
        <dbReference type="Proteomes" id="UP001066276"/>
    </source>
</evidence>
<evidence type="ECO:0000256" key="1">
    <source>
        <dbReference type="SAM" id="MobiDB-lite"/>
    </source>
</evidence>
<sequence length="115" mass="12402">MEPVVGSTPWGPGKHGCDRRELLTSWPSGDPELGVPDGVPHRAGRLPRASPLRLTTRPGQGEGRTCDYCAQNKDLRPHKPAYYDRAPPADAPLRSPVVESALGAEAQIEVPQETT</sequence>
<comment type="caution">
    <text evidence="2">The sequence shown here is derived from an EMBL/GenBank/DDBJ whole genome shotgun (WGS) entry which is preliminary data.</text>
</comment>